<keyword evidence="1" id="KW-1133">Transmembrane helix</keyword>
<reference evidence="2 3" key="1">
    <citation type="submission" date="2018-06" db="EMBL/GenBank/DDBJ databases">
        <title>Genomic Encyclopedia of Archaeal and Bacterial Type Strains, Phase II (KMG-II): from individual species to whole genera.</title>
        <authorList>
            <person name="Goeker M."/>
        </authorList>
    </citation>
    <scope>NUCLEOTIDE SEQUENCE [LARGE SCALE GENOMIC DNA]</scope>
    <source>
        <strain evidence="2 3">DSM 25663</strain>
    </source>
</reference>
<gene>
    <name evidence="2" type="ORF">CLV55_101213</name>
</gene>
<proteinExistence type="predicted"/>
<organism evidence="2 3">
    <name type="scientific">Flavobacterium aciduliphilum</name>
    <dbReference type="NCBI Taxonomy" id="1101402"/>
    <lineage>
        <taxon>Bacteria</taxon>
        <taxon>Pseudomonadati</taxon>
        <taxon>Bacteroidota</taxon>
        <taxon>Flavobacteriia</taxon>
        <taxon>Flavobacteriales</taxon>
        <taxon>Flavobacteriaceae</taxon>
        <taxon>Flavobacterium</taxon>
    </lineage>
</organism>
<name>A0A328YQV6_9FLAO</name>
<dbReference type="EMBL" id="QLSZ01000001">
    <property type="protein sequence ID" value="RAR75513.1"/>
    <property type="molecule type" value="Genomic_DNA"/>
</dbReference>
<sequence>MENQSKLELNEQAIEALESSAKWCTFLAVMGFIGIGFMLLAGLMMGSVMSALPMGDGPFANIKQFITFFYVIMAGIYFPPVYYLYRYASDMKHALLNSSSDMVSTALQYLKSHHKYLGISIIVILSLYIILIIGIVATAASHIPKM</sequence>
<comment type="caution">
    <text evidence="2">The sequence shown here is derived from an EMBL/GenBank/DDBJ whole genome shotgun (WGS) entry which is preliminary data.</text>
</comment>
<keyword evidence="1" id="KW-0472">Membrane</keyword>
<evidence type="ECO:0000313" key="3">
    <source>
        <dbReference type="Proteomes" id="UP000248840"/>
    </source>
</evidence>
<evidence type="ECO:0000313" key="2">
    <source>
        <dbReference type="EMBL" id="RAR75513.1"/>
    </source>
</evidence>
<dbReference type="Proteomes" id="UP000248840">
    <property type="component" value="Unassembled WGS sequence"/>
</dbReference>
<protein>
    <submittedName>
        <fullName evidence="2">Uncharacterized protein</fullName>
    </submittedName>
</protein>
<feature type="transmembrane region" description="Helical" evidence="1">
    <location>
        <begin position="116"/>
        <end position="140"/>
    </location>
</feature>
<dbReference type="RefSeq" id="WP_112111885.1">
    <property type="nucleotide sequence ID" value="NZ_QLSZ01000001.1"/>
</dbReference>
<dbReference type="OrthoDB" id="1121797at2"/>
<dbReference type="AlphaFoldDB" id="A0A328YQV6"/>
<feature type="transmembrane region" description="Helical" evidence="1">
    <location>
        <begin position="65"/>
        <end position="85"/>
    </location>
</feature>
<keyword evidence="3" id="KW-1185">Reference proteome</keyword>
<feature type="transmembrane region" description="Helical" evidence="1">
    <location>
        <begin position="21"/>
        <end position="45"/>
    </location>
</feature>
<keyword evidence="1" id="KW-0812">Transmembrane</keyword>
<evidence type="ECO:0000256" key="1">
    <source>
        <dbReference type="SAM" id="Phobius"/>
    </source>
</evidence>
<accession>A0A328YQV6</accession>